<dbReference type="PANTHER" id="PTHR45953:SF1">
    <property type="entry name" value="IDURONATE 2-SULFATASE"/>
    <property type="match status" value="1"/>
</dbReference>
<comment type="cofactor">
    <cofactor evidence="1">
        <name>Ca(2+)</name>
        <dbReference type="ChEBI" id="CHEBI:29108"/>
    </cofactor>
</comment>
<proteinExistence type="inferred from homology"/>
<organism evidence="6 7">
    <name type="scientific">Henosepilachna vigintioctopunctata</name>
    <dbReference type="NCBI Taxonomy" id="420089"/>
    <lineage>
        <taxon>Eukaryota</taxon>
        <taxon>Metazoa</taxon>
        <taxon>Ecdysozoa</taxon>
        <taxon>Arthropoda</taxon>
        <taxon>Hexapoda</taxon>
        <taxon>Insecta</taxon>
        <taxon>Pterygota</taxon>
        <taxon>Neoptera</taxon>
        <taxon>Endopterygota</taxon>
        <taxon>Coleoptera</taxon>
        <taxon>Polyphaga</taxon>
        <taxon>Cucujiformia</taxon>
        <taxon>Coccinelloidea</taxon>
        <taxon>Coccinellidae</taxon>
        <taxon>Epilachninae</taxon>
        <taxon>Epilachnini</taxon>
        <taxon>Henosepilachna</taxon>
    </lineage>
</organism>
<accession>A0AAW1U4C3</accession>
<dbReference type="GO" id="GO:0004423">
    <property type="term" value="F:iduronate-2-sulfatase activity"/>
    <property type="evidence" value="ECO:0007669"/>
    <property type="project" value="TreeGrafter"/>
</dbReference>
<evidence type="ECO:0000256" key="4">
    <source>
        <dbReference type="ARBA" id="ARBA00022801"/>
    </source>
</evidence>
<dbReference type="AlphaFoldDB" id="A0AAW1U4C3"/>
<dbReference type="PANTHER" id="PTHR45953">
    <property type="entry name" value="IDURONATE 2-SULFATASE"/>
    <property type="match status" value="1"/>
</dbReference>
<dbReference type="Gene3D" id="3.40.720.10">
    <property type="entry name" value="Alkaline Phosphatase, subunit A"/>
    <property type="match status" value="1"/>
</dbReference>
<keyword evidence="4" id="KW-0378">Hydrolase</keyword>
<dbReference type="SUPFAM" id="SSF53649">
    <property type="entry name" value="Alkaline phosphatase-like"/>
    <property type="match status" value="1"/>
</dbReference>
<feature type="domain" description="Sulfatase N-terminal" evidence="5">
    <location>
        <begin position="58"/>
        <end position="241"/>
    </location>
</feature>
<comment type="caution">
    <text evidence="6">The sequence shown here is derived from an EMBL/GenBank/DDBJ whole genome shotgun (WGS) entry which is preliminary data.</text>
</comment>
<dbReference type="Pfam" id="PF00884">
    <property type="entry name" value="Sulfatase"/>
    <property type="match status" value="1"/>
</dbReference>
<keyword evidence="3" id="KW-0479">Metal-binding</keyword>
<evidence type="ECO:0000256" key="3">
    <source>
        <dbReference type="ARBA" id="ARBA00022723"/>
    </source>
</evidence>
<dbReference type="InterPro" id="IPR000917">
    <property type="entry name" value="Sulfatase_N"/>
</dbReference>
<keyword evidence="7" id="KW-1185">Reference proteome</keyword>
<name>A0AAW1U4C3_9CUCU</name>
<evidence type="ECO:0000256" key="1">
    <source>
        <dbReference type="ARBA" id="ARBA00001913"/>
    </source>
</evidence>
<dbReference type="EMBL" id="JARQZJ010000034">
    <property type="protein sequence ID" value="KAK9875805.1"/>
    <property type="molecule type" value="Genomic_DNA"/>
</dbReference>
<evidence type="ECO:0000256" key="2">
    <source>
        <dbReference type="ARBA" id="ARBA00008779"/>
    </source>
</evidence>
<dbReference type="GO" id="GO:0046872">
    <property type="term" value="F:metal ion binding"/>
    <property type="evidence" value="ECO:0007669"/>
    <property type="project" value="UniProtKB-KW"/>
</dbReference>
<sequence length="383" mass="44256">MPYSWSNKPFHPKTEAFKDAKVCINPDGSLGRNLLCPVRISDQPEETLPDLESLSAALDFLEYRSNSSELLPYFLAVGFHKPHIPFKFPVKYLNLHPISKVKLPANHWRSYSLPPVAWNPWLDIRKRDDVMKLNVSFPFGRIPDFFMKRIIQYYDASVTYIDDLIGEILRKIEGTNTIVVVTSDHGWSAGEHGEFSKYSNFDIATRVPLIIHVPHLSEREVIIEQLTELVDLFPTLVDLTQVAHAIPLCDEKGTNKKLCTEGKSMVPLMTNAVKNLFVNGKQAIFSQYPRPGVFPTKTPNSDEPRLRDIKIMGYSIRTERHRYTEWVHFNNSDCKPNWTQTFGSELYDHSIDLDENMNLINRKELINVAKDLRRKLILGWRYI</sequence>
<dbReference type="GO" id="GO:0005737">
    <property type="term" value="C:cytoplasm"/>
    <property type="evidence" value="ECO:0007669"/>
    <property type="project" value="TreeGrafter"/>
</dbReference>
<dbReference type="InterPro" id="IPR017850">
    <property type="entry name" value="Alkaline_phosphatase_core_sf"/>
</dbReference>
<comment type="similarity">
    <text evidence="2">Belongs to the sulfatase family.</text>
</comment>
<gene>
    <name evidence="6" type="ORF">WA026_009593</name>
</gene>
<evidence type="ECO:0000313" key="6">
    <source>
        <dbReference type="EMBL" id="KAK9875805.1"/>
    </source>
</evidence>
<protein>
    <recommendedName>
        <fullName evidence="5">Sulfatase N-terminal domain-containing protein</fullName>
    </recommendedName>
</protein>
<reference evidence="6 7" key="1">
    <citation type="submission" date="2023-03" db="EMBL/GenBank/DDBJ databases">
        <title>Genome insight into feeding habits of ladybird beetles.</title>
        <authorList>
            <person name="Li H.-S."/>
            <person name="Huang Y.-H."/>
            <person name="Pang H."/>
        </authorList>
    </citation>
    <scope>NUCLEOTIDE SEQUENCE [LARGE SCALE GENOMIC DNA]</scope>
    <source>
        <strain evidence="6">SYSU_2023b</strain>
        <tissue evidence="6">Whole body</tissue>
    </source>
</reference>
<evidence type="ECO:0000259" key="5">
    <source>
        <dbReference type="Pfam" id="PF00884"/>
    </source>
</evidence>
<evidence type="ECO:0000313" key="7">
    <source>
        <dbReference type="Proteomes" id="UP001431783"/>
    </source>
</evidence>
<dbReference type="Proteomes" id="UP001431783">
    <property type="component" value="Unassembled WGS sequence"/>
</dbReference>